<sequence length="976" mass="103402">MAVRFCPVLVGRDREMADLSAALADARAGTAGTRILTGVAGVGKSRLVAELAAEAKAAGMATLTGRATQAARRGAFRPVAEVLMAALRTTNPDDLAHLRPFRSALGRLVPDWADEGPAPEVSLVVLAEGVLRLLAAVAGERGALLVFEDLHWSDPETLEVLEYLADNLRSERVLCVATMRPDPDSEAYALARRLTARRSAGEVEVAALPPSAVRRMARLCLGIEETSPGTALPEALEPLVLARAEGLPLLVEDLLATARDSGVLRREGGAWGLADEAARVIPRDFADTVRRRVTLLGDPAGSLLQAGAALGTAFDWRIAAEASGLPAPAALAELRRAVEVGLLRVNEDEDGPSFGFHHALTRDAVWSTLLPHERLRLSAAALRAVEAHHPDLPGQWCDLAASLSERAGRSGHAASLLLQSGRRALARGALSTTEQVLERARRLAADSGDLPLRTAVGEALTEVLSLAGMTDRAFAAGDAVLAELARLPESAEARLRVHLCLARTAIGATRWSDAGRHLGHARELAEGPGTALAARIDVVAAQVAMGEERLDDATALAHSARTAAAPEVACEALIILGRRERLGDLAAAGRSFTEAYELARRHALPYWSIQALHELGTVETLSTGRVDRLRQAYEQAVGAGALATAAILDLQLAGAHHVRFEPALGLEAATRAADGARRFRLGHALPIALIQKAACHALTGHRAEMEETLRQAESIAPGDAAVGALAWGHGRALLALLQEDRDAAVRALDTAMAFIRRTPGGPPGIFRGLWALVKVLEDPREAYAREVRESGVTTLPMNAGPLGYADAVLLGHAGDTAGAESAFDAADTIMASWEGHDGLRNLAWRLVAEAALRDGWGEPAMWLRQAATYFAGTPHHAITSACQALLRSAGQPVPRLARGQVPAELRARGVTGRETDVLALLGLRLSNKEIADRLVLSPRTIEKHVERLMSKTGLDDRLALAGLAARLRLADRPLDT</sequence>
<organism evidence="4 5">
    <name type="scientific">Acrocarpospora phusangensis</name>
    <dbReference type="NCBI Taxonomy" id="1070424"/>
    <lineage>
        <taxon>Bacteria</taxon>
        <taxon>Bacillati</taxon>
        <taxon>Actinomycetota</taxon>
        <taxon>Actinomycetes</taxon>
        <taxon>Streptosporangiales</taxon>
        <taxon>Streptosporangiaceae</taxon>
        <taxon>Acrocarpospora</taxon>
    </lineage>
</organism>
<dbReference type="Gene3D" id="1.10.10.10">
    <property type="entry name" value="Winged helix-like DNA-binding domain superfamily/Winged helix DNA-binding domain"/>
    <property type="match status" value="1"/>
</dbReference>
<evidence type="ECO:0000313" key="4">
    <source>
        <dbReference type="EMBL" id="GIH25843.1"/>
    </source>
</evidence>
<dbReference type="SUPFAM" id="SSF52540">
    <property type="entry name" value="P-loop containing nucleoside triphosphate hydrolases"/>
    <property type="match status" value="1"/>
</dbReference>
<dbReference type="Gene3D" id="1.25.40.10">
    <property type="entry name" value="Tetratricopeptide repeat domain"/>
    <property type="match status" value="1"/>
</dbReference>
<evidence type="ECO:0000259" key="3">
    <source>
        <dbReference type="PROSITE" id="PS50043"/>
    </source>
</evidence>
<accession>A0A919QE82</accession>
<dbReference type="SMART" id="SM00421">
    <property type="entry name" value="HTH_LUXR"/>
    <property type="match status" value="1"/>
</dbReference>
<dbReference type="AlphaFoldDB" id="A0A919QE82"/>
<keyword evidence="1" id="KW-0547">Nucleotide-binding</keyword>
<gene>
    <name evidence="4" type="ORF">Aph01nite_41530</name>
</gene>
<comment type="caution">
    <text evidence="4">The sequence shown here is derived from an EMBL/GenBank/DDBJ whole genome shotgun (WGS) entry which is preliminary data.</text>
</comment>
<dbReference type="GO" id="GO:0003677">
    <property type="term" value="F:DNA binding"/>
    <property type="evidence" value="ECO:0007669"/>
    <property type="project" value="InterPro"/>
</dbReference>
<keyword evidence="5" id="KW-1185">Reference proteome</keyword>
<dbReference type="Pfam" id="PF00196">
    <property type="entry name" value="GerE"/>
    <property type="match status" value="1"/>
</dbReference>
<dbReference type="Proteomes" id="UP000640052">
    <property type="component" value="Unassembled WGS sequence"/>
</dbReference>
<evidence type="ECO:0000256" key="2">
    <source>
        <dbReference type="ARBA" id="ARBA00022840"/>
    </source>
</evidence>
<keyword evidence="2" id="KW-0067">ATP-binding</keyword>
<name>A0A919QE82_9ACTN</name>
<evidence type="ECO:0000256" key="1">
    <source>
        <dbReference type="ARBA" id="ARBA00022741"/>
    </source>
</evidence>
<feature type="domain" description="HTH luxR-type" evidence="3">
    <location>
        <begin position="903"/>
        <end position="968"/>
    </location>
</feature>
<dbReference type="PANTHER" id="PTHR16305:SF35">
    <property type="entry name" value="TRANSCRIPTIONAL ACTIVATOR DOMAIN"/>
    <property type="match status" value="1"/>
</dbReference>
<dbReference type="GO" id="GO:0005524">
    <property type="term" value="F:ATP binding"/>
    <property type="evidence" value="ECO:0007669"/>
    <property type="project" value="UniProtKB-KW"/>
</dbReference>
<dbReference type="GO" id="GO:0006355">
    <property type="term" value="P:regulation of DNA-templated transcription"/>
    <property type="evidence" value="ECO:0007669"/>
    <property type="project" value="InterPro"/>
</dbReference>
<dbReference type="InterPro" id="IPR016032">
    <property type="entry name" value="Sig_transdc_resp-reg_C-effctor"/>
</dbReference>
<dbReference type="SUPFAM" id="SSF46894">
    <property type="entry name" value="C-terminal effector domain of the bipartite response regulators"/>
    <property type="match status" value="1"/>
</dbReference>
<reference evidence="4" key="1">
    <citation type="submission" date="2021-01" db="EMBL/GenBank/DDBJ databases">
        <title>Whole genome shotgun sequence of Acrocarpospora phusangensis NBRC 108782.</title>
        <authorList>
            <person name="Komaki H."/>
            <person name="Tamura T."/>
        </authorList>
    </citation>
    <scope>NUCLEOTIDE SEQUENCE</scope>
    <source>
        <strain evidence="4">NBRC 108782</strain>
    </source>
</reference>
<dbReference type="PRINTS" id="PR00038">
    <property type="entry name" value="HTHLUXR"/>
</dbReference>
<dbReference type="InterPro" id="IPR027417">
    <property type="entry name" value="P-loop_NTPase"/>
</dbReference>
<dbReference type="CDD" id="cd06170">
    <property type="entry name" value="LuxR_C_like"/>
    <property type="match status" value="1"/>
</dbReference>
<dbReference type="RefSeq" id="WP_204042541.1">
    <property type="nucleotide sequence ID" value="NZ_BOOA01000033.1"/>
</dbReference>
<dbReference type="InterPro" id="IPR041664">
    <property type="entry name" value="AAA_16"/>
</dbReference>
<dbReference type="PANTHER" id="PTHR16305">
    <property type="entry name" value="TESTICULAR SOLUBLE ADENYLYL CYCLASE"/>
    <property type="match status" value="1"/>
</dbReference>
<dbReference type="GO" id="GO:0004016">
    <property type="term" value="F:adenylate cyclase activity"/>
    <property type="evidence" value="ECO:0007669"/>
    <property type="project" value="TreeGrafter"/>
</dbReference>
<dbReference type="Pfam" id="PF13191">
    <property type="entry name" value="AAA_16"/>
    <property type="match status" value="1"/>
</dbReference>
<dbReference type="InterPro" id="IPR000792">
    <property type="entry name" value="Tscrpt_reg_LuxR_C"/>
</dbReference>
<dbReference type="InterPro" id="IPR036388">
    <property type="entry name" value="WH-like_DNA-bd_sf"/>
</dbReference>
<protein>
    <submittedName>
        <fullName evidence="4">LuxR family transcriptional regulator</fullName>
    </submittedName>
</protein>
<evidence type="ECO:0000313" key="5">
    <source>
        <dbReference type="Proteomes" id="UP000640052"/>
    </source>
</evidence>
<dbReference type="EMBL" id="BOOA01000033">
    <property type="protein sequence ID" value="GIH25843.1"/>
    <property type="molecule type" value="Genomic_DNA"/>
</dbReference>
<proteinExistence type="predicted"/>
<dbReference type="PROSITE" id="PS50043">
    <property type="entry name" value="HTH_LUXR_2"/>
    <property type="match status" value="1"/>
</dbReference>
<dbReference type="SUPFAM" id="SSF48452">
    <property type="entry name" value="TPR-like"/>
    <property type="match status" value="1"/>
</dbReference>
<dbReference type="InterPro" id="IPR011990">
    <property type="entry name" value="TPR-like_helical_dom_sf"/>
</dbReference>
<dbReference type="GO" id="GO:0005737">
    <property type="term" value="C:cytoplasm"/>
    <property type="evidence" value="ECO:0007669"/>
    <property type="project" value="TreeGrafter"/>
</dbReference>